<protein>
    <submittedName>
        <fullName evidence="1">HicB family protein</fullName>
    </submittedName>
</protein>
<dbReference type="RefSeq" id="WP_013783871.1">
    <property type="nucleotide sequence ID" value="NC_015554.1"/>
</dbReference>
<dbReference type="EMBL" id="CP002339">
    <property type="protein sequence ID" value="AEF02931.1"/>
    <property type="molecule type" value="Genomic_DNA"/>
</dbReference>
<keyword evidence="2" id="KW-1185">Reference proteome</keyword>
<dbReference type="InterPro" id="IPR035069">
    <property type="entry name" value="TTHA1013/TTHA0281-like"/>
</dbReference>
<reference evidence="1 2" key="1">
    <citation type="journal article" date="2011" name="J. Bacteriol.">
        <title>Complete genome sequence of the polycyclic aromatic hydrocarbon-degrading bacterium Alteromonas sp. strain SN2.</title>
        <authorList>
            <person name="Jin H.M."/>
            <person name="Jeong H."/>
            <person name="Moon E.J."/>
            <person name="Math R.K."/>
            <person name="Lee K."/>
            <person name="Kim H.J."/>
            <person name="Jeon C.O."/>
            <person name="Oh T.K."/>
            <person name="Kim J.F."/>
        </authorList>
    </citation>
    <scope>NUCLEOTIDE SEQUENCE [LARGE SCALE GENOMIC DNA]</scope>
    <source>
        <strain evidence="2">JCM 17741 / KACC 18427 / KCTC 11700BP / SN2</strain>
    </source>
</reference>
<evidence type="ECO:0000313" key="1">
    <source>
        <dbReference type="EMBL" id="AEF02931.1"/>
    </source>
</evidence>
<dbReference type="Pfam" id="PF05534">
    <property type="entry name" value="HicB"/>
    <property type="match status" value="1"/>
</dbReference>
<dbReference type="AlphaFoldDB" id="F5Z788"/>
<evidence type="ECO:0000313" key="2">
    <source>
        <dbReference type="Proteomes" id="UP000000683"/>
    </source>
</evidence>
<gene>
    <name evidence="1" type="ordered locus">ambt_06990</name>
</gene>
<organism evidence="1 2">
    <name type="scientific">Alteromonas naphthalenivorans</name>
    <dbReference type="NCBI Taxonomy" id="715451"/>
    <lineage>
        <taxon>Bacteria</taxon>
        <taxon>Pseudomonadati</taxon>
        <taxon>Pseudomonadota</taxon>
        <taxon>Gammaproteobacteria</taxon>
        <taxon>Alteromonadales</taxon>
        <taxon>Alteromonadaceae</taxon>
        <taxon>Alteromonas/Salinimonas group</taxon>
        <taxon>Alteromonas</taxon>
    </lineage>
</organism>
<dbReference type="eggNOG" id="COG4226">
    <property type="taxonomic scope" value="Bacteria"/>
</dbReference>
<dbReference type="InterPro" id="IPR008651">
    <property type="entry name" value="Uncharacterised_HicB"/>
</dbReference>
<accession>F5Z788</accession>
<sequence length="158" mass="17884">MNVLDYKGYIGSIETCLHKKNLYGKILYINDLVTFSGDTVLELEAEFKSAVDDYLIICEELGAEPDKTFKGSLNVRLGNDLHRQVAYQSERMGIKINDFIKKACEEKLITRDVINLNVTHITRTSTTQDVVFGEEATFSYANKSISAKNVDYDSKDCH</sequence>
<dbReference type="SUPFAM" id="SSF143100">
    <property type="entry name" value="TTHA1013/TTHA0281-like"/>
    <property type="match status" value="1"/>
</dbReference>
<dbReference type="KEGG" id="alt:ambt_06990"/>
<name>F5Z788_ALTNA</name>
<dbReference type="OrthoDB" id="5297106at2"/>
<proteinExistence type="predicted"/>
<dbReference type="Proteomes" id="UP000000683">
    <property type="component" value="Chromosome"/>
</dbReference>
<dbReference type="HOGENOM" id="CLU_134927_0_1_6"/>